<feature type="compositionally biased region" description="Polar residues" evidence="1">
    <location>
        <begin position="344"/>
        <end position="364"/>
    </location>
</feature>
<feature type="region of interest" description="Disordered" evidence="1">
    <location>
        <begin position="321"/>
        <end position="413"/>
    </location>
</feature>
<evidence type="ECO:0000313" key="2">
    <source>
        <dbReference type="EMBL" id="KAF2670385.1"/>
    </source>
</evidence>
<feature type="compositionally biased region" description="Polar residues" evidence="1">
    <location>
        <begin position="382"/>
        <end position="393"/>
    </location>
</feature>
<protein>
    <submittedName>
        <fullName evidence="2">Uncharacterized protein</fullName>
    </submittedName>
</protein>
<dbReference type="EMBL" id="MU004234">
    <property type="protein sequence ID" value="KAF2670385.1"/>
    <property type="molecule type" value="Genomic_DNA"/>
</dbReference>
<feature type="compositionally biased region" description="Low complexity" evidence="1">
    <location>
        <begin position="396"/>
        <end position="408"/>
    </location>
</feature>
<accession>A0A6A6UDM8</accession>
<evidence type="ECO:0000313" key="3">
    <source>
        <dbReference type="Proteomes" id="UP000799302"/>
    </source>
</evidence>
<dbReference type="Proteomes" id="UP000799302">
    <property type="component" value="Unassembled WGS sequence"/>
</dbReference>
<feature type="region of interest" description="Disordered" evidence="1">
    <location>
        <begin position="255"/>
        <end position="291"/>
    </location>
</feature>
<sequence>MSSFPLVRFSQATDPEAVTTFSWLHATDDLNCNITAQHVTDYSILSVFQGVNMLDSIPVSDKIKESNAAVDLARNLRIELRHEQLPIGGLYRSTSLTIALRHTTHNNEVHRIQMRFAEAHHYNQALDWMKMQGISLIDSANMTSRPNSGPRPSTTPNAVNMARTPIRKASVPRKVNSRSKSKANSNMLVVPSIAQGMPQSSPAPGISGLRAQTSHEPSAIREPLSEIRSTSVNAMHSYTSARPMTSSATLTTIQEAPENSSPTDTTTIHKQTASPQDYHPSSFAASNSSLSGVPATVPNYENAKFIQPYKTNSTILPPLQELPFKTSSSRPSSSHPAARPVTAVSHSSDFSVQNPSPLRHSSQAADLPTTNPNPTSPMPDVTSISTARTTSPTIVARTSSPTTTAASRNLSMSHPPLPSNALIAQLAAQPSVIANLAGYAALSDEERHRLVEDAIIASIQSDEFVQFCSDFEGTWERIGLSHS</sequence>
<name>A0A6A6UDM8_9PEZI</name>
<gene>
    <name evidence="2" type="ORF">BT63DRAFT_439436</name>
</gene>
<feature type="compositionally biased region" description="Low complexity" evidence="1">
    <location>
        <begin position="281"/>
        <end position="291"/>
    </location>
</feature>
<proteinExistence type="predicted"/>
<reference evidence="2" key="1">
    <citation type="journal article" date="2020" name="Stud. Mycol.">
        <title>101 Dothideomycetes genomes: a test case for predicting lifestyles and emergence of pathogens.</title>
        <authorList>
            <person name="Haridas S."/>
            <person name="Albert R."/>
            <person name="Binder M."/>
            <person name="Bloem J."/>
            <person name="Labutti K."/>
            <person name="Salamov A."/>
            <person name="Andreopoulos B."/>
            <person name="Baker S."/>
            <person name="Barry K."/>
            <person name="Bills G."/>
            <person name="Bluhm B."/>
            <person name="Cannon C."/>
            <person name="Castanera R."/>
            <person name="Culley D."/>
            <person name="Daum C."/>
            <person name="Ezra D."/>
            <person name="Gonzalez J."/>
            <person name="Henrissat B."/>
            <person name="Kuo A."/>
            <person name="Liang C."/>
            <person name="Lipzen A."/>
            <person name="Lutzoni F."/>
            <person name="Magnuson J."/>
            <person name="Mondo S."/>
            <person name="Nolan M."/>
            <person name="Ohm R."/>
            <person name="Pangilinan J."/>
            <person name="Park H.-J."/>
            <person name="Ramirez L."/>
            <person name="Alfaro M."/>
            <person name="Sun H."/>
            <person name="Tritt A."/>
            <person name="Yoshinaga Y."/>
            <person name="Zwiers L.-H."/>
            <person name="Turgeon B."/>
            <person name="Goodwin S."/>
            <person name="Spatafora J."/>
            <person name="Crous P."/>
            <person name="Grigoriev I."/>
        </authorList>
    </citation>
    <scope>NUCLEOTIDE SEQUENCE</scope>
    <source>
        <strain evidence="2">CBS 115976</strain>
    </source>
</reference>
<organism evidence="2 3">
    <name type="scientific">Microthyrium microscopicum</name>
    <dbReference type="NCBI Taxonomy" id="703497"/>
    <lineage>
        <taxon>Eukaryota</taxon>
        <taxon>Fungi</taxon>
        <taxon>Dikarya</taxon>
        <taxon>Ascomycota</taxon>
        <taxon>Pezizomycotina</taxon>
        <taxon>Dothideomycetes</taxon>
        <taxon>Dothideomycetes incertae sedis</taxon>
        <taxon>Microthyriales</taxon>
        <taxon>Microthyriaceae</taxon>
        <taxon>Microthyrium</taxon>
    </lineage>
</organism>
<dbReference type="AlphaFoldDB" id="A0A6A6UDM8"/>
<feature type="region of interest" description="Disordered" evidence="1">
    <location>
        <begin position="195"/>
        <end position="228"/>
    </location>
</feature>
<dbReference type="OrthoDB" id="5360255at2759"/>
<feature type="compositionally biased region" description="Low complexity" evidence="1">
    <location>
        <begin position="327"/>
        <end position="340"/>
    </location>
</feature>
<evidence type="ECO:0000256" key="1">
    <source>
        <dbReference type="SAM" id="MobiDB-lite"/>
    </source>
</evidence>
<feature type="compositionally biased region" description="Polar residues" evidence="1">
    <location>
        <begin position="255"/>
        <end position="275"/>
    </location>
</feature>
<keyword evidence="3" id="KW-1185">Reference proteome</keyword>